<dbReference type="EMBL" id="SOJN01000046">
    <property type="protein sequence ID" value="TET46668.1"/>
    <property type="molecule type" value="Genomic_DNA"/>
</dbReference>
<evidence type="ECO:0000313" key="1">
    <source>
        <dbReference type="EMBL" id="TET46668.1"/>
    </source>
</evidence>
<organism evidence="1 2">
    <name type="scientific">candidate division TA06 bacterium</name>
    <dbReference type="NCBI Taxonomy" id="2250710"/>
    <lineage>
        <taxon>Bacteria</taxon>
        <taxon>Bacteria division TA06</taxon>
    </lineage>
</organism>
<dbReference type="Proteomes" id="UP000315525">
    <property type="component" value="Unassembled WGS sequence"/>
</dbReference>
<reference evidence="1 2" key="1">
    <citation type="submission" date="2019-03" db="EMBL/GenBank/DDBJ databases">
        <title>Metabolic potential of uncultured bacteria and archaea associated with petroleum seepage in deep-sea sediments.</title>
        <authorList>
            <person name="Dong X."/>
            <person name="Hubert C."/>
        </authorList>
    </citation>
    <scope>NUCLEOTIDE SEQUENCE [LARGE SCALE GENOMIC DNA]</scope>
    <source>
        <strain evidence="1">E44_bin18</strain>
    </source>
</reference>
<dbReference type="AlphaFoldDB" id="A0A523UVV8"/>
<protein>
    <submittedName>
        <fullName evidence="1">Uncharacterized protein</fullName>
    </submittedName>
</protein>
<name>A0A523UVV8_UNCT6</name>
<sequence length="246" mass="28267">MATKKDRILSRALDILLSEPQGVRYSRLVRKIDEELPDVAFKTVERTIWELEGLLPEQVYKPARGLYRHTKFRDEELVVPEPISPEPEGIEEQCFYGPFAEWLKSELEECTKAMPLGGNKFRDKWGTPDVIGIRESRRSDIVKFPTDIVSAEIKTNTKDLITAFGQACSYKLFSHKSYIVVPKTSAQDDIAKLDALCLIFGVGLILFDCNNIAEPQFDIRVRASRHEPDMFYVNKYMKIIEKELFG</sequence>
<evidence type="ECO:0000313" key="2">
    <source>
        <dbReference type="Proteomes" id="UP000315525"/>
    </source>
</evidence>
<comment type="caution">
    <text evidence="1">The sequence shown here is derived from an EMBL/GenBank/DDBJ whole genome shotgun (WGS) entry which is preliminary data.</text>
</comment>
<accession>A0A523UVV8</accession>
<gene>
    <name evidence="1" type="ORF">E3J62_03445</name>
</gene>
<proteinExistence type="predicted"/>